<evidence type="ECO:0000256" key="1">
    <source>
        <dbReference type="SAM" id="Phobius"/>
    </source>
</evidence>
<dbReference type="InterPro" id="IPR006696">
    <property type="entry name" value="DUF423"/>
</dbReference>
<keyword evidence="1" id="KW-0472">Membrane</keyword>
<evidence type="ECO:0000313" key="3">
    <source>
        <dbReference type="Proteomes" id="UP001424441"/>
    </source>
</evidence>
<name>A0ABP3QNX9_9HYPH</name>
<reference evidence="3" key="1">
    <citation type="journal article" date="2019" name="Int. J. Syst. Evol. Microbiol.">
        <title>The Global Catalogue of Microorganisms (GCM) 10K type strain sequencing project: providing services to taxonomists for standard genome sequencing and annotation.</title>
        <authorList>
            <consortium name="The Broad Institute Genomics Platform"/>
            <consortium name="The Broad Institute Genome Sequencing Center for Infectious Disease"/>
            <person name="Wu L."/>
            <person name="Ma J."/>
        </authorList>
    </citation>
    <scope>NUCLEOTIDE SEQUENCE [LARGE SCALE GENOMIC DNA]</scope>
    <source>
        <strain evidence="3">JCM 15115</strain>
    </source>
</reference>
<dbReference type="Pfam" id="PF04241">
    <property type="entry name" value="DUF423"/>
    <property type="match status" value="1"/>
</dbReference>
<feature type="transmembrane region" description="Helical" evidence="1">
    <location>
        <begin position="62"/>
        <end position="81"/>
    </location>
</feature>
<gene>
    <name evidence="2" type="ORF">GCM10008943_02860</name>
</gene>
<feature type="transmembrane region" description="Helical" evidence="1">
    <location>
        <begin position="93"/>
        <end position="114"/>
    </location>
</feature>
<keyword evidence="3" id="KW-1185">Reference proteome</keyword>
<organism evidence="2 3">
    <name type="scientific">Paenochrobactrum glaciei</name>
    <dbReference type="NCBI Taxonomy" id="486407"/>
    <lineage>
        <taxon>Bacteria</taxon>
        <taxon>Pseudomonadati</taxon>
        <taxon>Pseudomonadota</taxon>
        <taxon>Alphaproteobacteria</taxon>
        <taxon>Hyphomicrobiales</taxon>
        <taxon>Brucellaceae</taxon>
        <taxon>Paenochrobactrum</taxon>
    </lineage>
</organism>
<dbReference type="Proteomes" id="UP001424441">
    <property type="component" value="Unassembled WGS sequence"/>
</dbReference>
<dbReference type="RefSeq" id="WP_343800327.1">
    <property type="nucleotide sequence ID" value="NZ_BAAADE010000001.1"/>
</dbReference>
<evidence type="ECO:0000313" key="2">
    <source>
        <dbReference type="EMBL" id="GAA0591275.1"/>
    </source>
</evidence>
<protein>
    <submittedName>
        <fullName evidence="2">DUF423 domain-containing protein</fullName>
    </submittedName>
</protein>
<sequence>MTVKINRYFSTIGGLTGALALITYAGAAHNNTGNLNTVAPILLGHAPAFLALSILSGQSRTATIGGSAIIIGLLLFCGDLLSRDFLGERLFPFAAPTGGTVLILGWLIVSLTCWSKCKKAE</sequence>
<keyword evidence="1" id="KW-1133">Transmembrane helix</keyword>
<dbReference type="EMBL" id="BAAADE010000001">
    <property type="protein sequence ID" value="GAA0591275.1"/>
    <property type="molecule type" value="Genomic_DNA"/>
</dbReference>
<proteinExistence type="predicted"/>
<feature type="transmembrane region" description="Helical" evidence="1">
    <location>
        <begin position="37"/>
        <end position="55"/>
    </location>
</feature>
<comment type="caution">
    <text evidence="2">The sequence shown here is derived from an EMBL/GenBank/DDBJ whole genome shotgun (WGS) entry which is preliminary data.</text>
</comment>
<keyword evidence="1" id="KW-0812">Transmembrane</keyword>
<accession>A0ABP3QNX9</accession>